<gene>
    <name evidence="3" type="ORF">ACFQ11_30695</name>
</gene>
<dbReference type="Pfam" id="PF04892">
    <property type="entry name" value="VanZ"/>
    <property type="match status" value="1"/>
</dbReference>
<feature type="transmembrane region" description="Helical" evidence="1">
    <location>
        <begin position="109"/>
        <end position="130"/>
    </location>
</feature>
<dbReference type="EMBL" id="JBHTJA010000099">
    <property type="protein sequence ID" value="MFD0904786.1"/>
    <property type="molecule type" value="Genomic_DNA"/>
</dbReference>
<feature type="transmembrane region" description="Helical" evidence="1">
    <location>
        <begin position="76"/>
        <end position="97"/>
    </location>
</feature>
<dbReference type="PANTHER" id="PTHR36834:SF1">
    <property type="entry name" value="INTEGRAL MEMBRANE PROTEIN"/>
    <property type="match status" value="1"/>
</dbReference>
<accession>A0ABW3F194</accession>
<name>A0ABW3F194_9ACTN</name>
<dbReference type="InterPro" id="IPR006976">
    <property type="entry name" value="VanZ-like"/>
</dbReference>
<feature type="transmembrane region" description="Helical" evidence="1">
    <location>
        <begin position="136"/>
        <end position="155"/>
    </location>
</feature>
<comment type="caution">
    <text evidence="3">The sequence shown here is derived from an EMBL/GenBank/DDBJ whole genome shotgun (WGS) entry which is preliminary data.</text>
</comment>
<feature type="domain" description="VanZ-like" evidence="2">
    <location>
        <begin position="42"/>
        <end position="150"/>
    </location>
</feature>
<feature type="transmembrane region" description="Helical" evidence="1">
    <location>
        <begin position="20"/>
        <end position="42"/>
    </location>
</feature>
<sequence length="161" mass="17349">MLVEMWQPAPPGERVPWYVLALRAVVVVTALGLLGAFCYVAFRLTLTPVRDEGQAGANFRPGDSLRFYLDRPTGEALFQLGGNLALFAPLGVLLPLVAKRLRGPVRLAVLTGMFSLAVELVQGAFVVGRAFDIDDVLLNVAGAVLAYLIVGRRLSRSLRGS</sequence>
<evidence type="ECO:0000256" key="1">
    <source>
        <dbReference type="SAM" id="Phobius"/>
    </source>
</evidence>
<protein>
    <submittedName>
        <fullName evidence="3">VanZ family protein</fullName>
    </submittedName>
</protein>
<dbReference type="Proteomes" id="UP001596972">
    <property type="component" value="Unassembled WGS sequence"/>
</dbReference>
<dbReference type="RefSeq" id="WP_378305008.1">
    <property type="nucleotide sequence ID" value="NZ_JBHTJA010000099.1"/>
</dbReference>
<dbReference type="PANTHER" id="PTHR36834">
    <property type="entry name" value="MEMBRANE PROTEIN-RELATED"/>
    <property type="match status" value="1"/>
</dbReference>
<reference evidence="4" key="1">
    <citation type="journal article" date="2019" name="Int. J. Syst. Evol. Microbiol.">
        <title>The Global Catalogue of Microorganisms (GCM) 10K type strain sequencing project: providing services to taxonomists for standard genome sequencing and annotation.</title>
        <authorList>
            <consortium name="The Broad Institute Genomics Platform"/>
            <consortium name="The Broad Institute Genome Sequencing Center for Infectious Disease"/>
            <person name="Wu L."/>
            <person name="Ma J."/>
        </authorList>
    </citation>
    <scope>NUCLEOTIDE SEQUENCE [LARGE SCALE GENOMIC DNA]</scope>
    <source>
        <strain evidence="4">JCM 31202</strain>
    </source>
</reference>
<evidence type="ECO:0000313" key="3">
    <source>
        <dbReference type="EMBL" id="MFD0904786.1"/>
    </source>
</evidence>
<evidence type="ECO:0000313" key="4">
    <source>
        <dbReference type="Proteomes" id="UP001596972"/>
    </source>
</evidence>
<keyword evidence="1" id="KW-0472">Membrane</keyword>
<organism evidence="3 4">
    <name type="scientific">Actinomadura sediminis</name>
    <dbReference type="NCBI Taxonomy" id="1038904"/>
    <lineage>
        <taxon>Bacteria</taxon>
        <taxon>Bacillati</taxon>
        <taxon>Actinomycetota</taxon>
        <taxon>Actinomycetes</taxon>
        <taxon>Streptosporangiales</taxon>
        <taxon>Thermomonosporaceae</taxon>
        <taxon>Actinomadura</taxon>
    </lineage>
</organism>
<keyword evidence="1" id="KW-0812">Transmembrane</keyword>
<keyword evidence="4" id="KW-1185">Reference proteome</keyword>
<proteinExistence type="predicted"/>
<keyword evidence="1" id="KW-1133">Transmembrane helix</keyword>
<dbReference type="InterPro" id="IPR053150">
    <property type="entry name" value="Teicoplanin_resist-assoc"/>
</dbReference>
<evidence type="ECO:0000259" key="2">
    <source>
        <dbReference type="Pfam" id="PF04892"/>
    </source>
</evidence>